<evidence type="ECO:0000313" key="3">
    <source>
        <dbReference type="Proteomes" id="UP000886998"/>
    </source>
</evidence>
<proteinExistence type="predicted"/>
<reference evidence="2" key="1">
    <citation type="submission" date="2020-08" db="EMBL/GenBank/DDBJ databases">
        <title>Multicomponent nature underlies the extraordinary mechanical properties of spider dragline silk.</title>
        <authorList>
            <person name="Kono N."/>
            <person name="Nakamura H."/>
            <person name="Mori M."/>
            <person name="Yoshida Y."/>
            <person name="Ohtoshi R."/>
            <person name="Malay A.D."/>
            <person name="Moran D.A.P."/>
            <person name="Tomita M."/>
            <person name="Numata K."/>
            <person name="Arakawa K."/>
        </authorList>
    </citation>
    <scope>NUCLEOTIDE SEQUENCE</scope>
</reference>
<feature type="region of interest" description="Disordered" evidence="1">
    <location>
        <begin position="43"/>
        <end position="99"/>
    </location>
</feature>
<name>A0A8X6XYF1_9ARAC</name>
<evidence type="ECO:0000313" key="2">
    <source>
        <dbReference type="EMBL" id="GFY61659.1"/>
    </source>
</evidence>
<organism evidence="2 3">
    <name type="scientific">Trichonephila inaurata madagascariensis</name>
    <dbReference type="NCBI Taxonomy" id="2747483"/>
    <lineage>
        <taxon>Eukaryota</taxon>
        <taxon>Metazoa</taxon>
        <taxon>Ecdysozoa</taxon>
        <taxon>Arthropoda</taxon>
        <taxon>Chelicerata</taxon>
        <taxon>Arachnida</taxon>
        <taxon>Araneae</taxon>
        <taxon>Araneomorphae</taxon>
        <taxon>Entelegynae</taxon>
        <taxon>Araneoidea</taxon>
        <taxon>Nephilidae</taxon>
        <taxon>Trichonephila</taxon>
        <taxon>Trichonephila inaurata</taxon>
    </lineage>
</organism>
<sequence length="99" mass="11187">MRPFFVIFQNVLLYFKFAHKLPQRFPNVSLITSITATVVADGTQARTQRKSKGQSQDFKKTDLKMGGHGRGSETGCPKIWTRGSPQCLDRRKTEKSKLG</sequence>
<comment type="caution">
    <text evidence="2">The sequence shown here is derived from an EMBL/GenBank/DDBJ whole genome shotgun (WGS) entry which is preliminary data.</text>
</comment>
<dbReference type="Proteomes" id="UP000886998">
    <property type="component" value="Unassembled WGS sequence"/>
</dbReference>
<protein>
    <submittedName>
        <fullName evidence="2">Uncharacterized protein</fullName>
    </submittedName>
</protein>
<keyword evidence="3" id="KW-1185">Reference proteome</keyword>
<accession>A0A8X6XYF1</accession>
<dbReference type="EMBL" id="BMAV01013756">
    <property type="protein sequence ID" value="GFY61659.1"/>
    <property type="molecule type" value="Genomic_DNA"/>
</dbReference>
<gene>
    <name evidence="2" type="ORF">TNIN_230621</name>
</gene>
<evidence type="ECO:0000256" key="1">
    <source>
        <dbReference type="SAM" id="MobiDB-lite"/>
    </source>
</evidence>
<feature type="compositionally biased region" description="Basic and acidic residues" evidence="1">
    <location>
        <begin position="88"/>
        <end position="99"/>
    </location>
</feature>
<dbReference type="AlphaFoldDB" id="A0A8X6XYF1"/>